<dbReference type="STRING" id="517418.Ctha_1875"/>
<comment type="catalytic activity">
    <reaction evidence="12 13">
        <text>L-threonine + hydrogencarbonate + ATP = L-threonylcarbamoyladenylate + diphosphate + H2O</text>
        <dbReference type="Rhea" id="RHEA:36407"/>
        <dbReference type="ChEBI" id="CHEBI:15377"/>
        <dbReference type="ChEBI" id="CHEBI:17544"/>
        <dbReference type="ChEBI" id="CHEBI:30616"/>
        <dbReference type="ChEBI" id="CHEBI:33019"/>
        <dbReference type="ChEBI" id="CHEBI:57926"/>
        <dbReference type="ChEBI" id="CHEBI:73682"/>
        <dbReference type="EC" id="2.7.7.87"/>
    </reaction>
</comment>
<dbReference type="InterPro" id="IPR006070">
    <property type="entry name" value="Sua5-like_dom"/>
</dbReference>
<dbReference type="InterPro" id="IPR010923">
    <property type="entry name" value="T(6)A37_SUA5"/>
</dbReference>
<dbReference type="EC" id="2.7.7.87" evidence="3 13"/>
<feature type="binding site" evidence="14">
    <location>
        <position position="144"/>
    </location>
    <ligand>
        <name>ATP</name>
        <dbReference type="ChEBI" id="CHEBI:30616"/>
    </ligand>
</feature>
<evidence type="ECO:0000256" key="8">
    <source>
        <dbReference type="ARBA" id="ARBA00022695"/>
    </source>
</evidence>
<sequence length="315" mass="34058">MTTKVTASTKEAARFLLKDELVAFPTETVYGLGANIFSEEAVHKIFRVKGRPAQNPLIAHISNLTELILLVKRVTASAEKLIDAFFPGPLTLVLPKSKYVPYVVTSGLDTIGVRMPSHQVAQAFLKACGVSVAAPSANLSGRPSPTTWQNVEADLDGLISCILKGGRSEVGLESTIVDCTGKAPVLLRAGAITLEQLQEITPAIKLAEISDDEPARCPGTKYKHYAPDAKVVLIDAPSEIHPEPSSAYIGIEQPEASADSLITCSCVSIEEYAHQLFHFFRECDKKQVRTIFCQRVAKTGLGLALMDRLTRAAMK</sequence>
<dbReference type="KEGG" id="cts:Ctha_1875"/>
<evidence type="ECO:0000256" key="6">
    <source>
        <dbReference type="ARBA" id="ARBA00022679"/>
    </source>
</evidence>
<protein>
    <recommendedName>
        <fullName evidence="4 13">Threonylcarbamoyl-AMP synthase</fullName>
        <shortName evidence="13">TC-AMP synthase</shortName>
        <ecNumber evidence="3 13">2.7.7.87</ecNumber>
    </recommendedName>
    <alternativeName>
        <fullName evidence="11 13">L-threonylcarbamoyladenylate synthase</fullName>
    </alternativeName>
</protein>
<dbReference type="GO" id="GO:0061710">
    <property type="term" value="F:L-threonylcarbamoyladenylate synthase"/>
    <property type="evidence" value="ECO:0007669"/>
    <property type="project" value="UniProtKB-EC"/>
</dbReference>
<keyword evidence="7 13" id="KW-0819">tRNA processing</keyword>
<dbReference type="HOGENOM" id="CLU_031397_0_0_10"/>
<feature type="binding site" evidence="14">
    <location>
        <position position="134"/>
    </location>
    <ligand>
        <name>L-threonine</name>
        <dbReference type="ChEBI" id="CHEBI:57926"/>
    </ligand>
</feature>
<gene>
    <name evidence="16" type="ordered locus">Ctha_1875</name>
</gene>
<evidence type="ECO:0000256" key="12">
    <source>
        <dbReference type="ARBA" id="ARBA00048366"/>
    </source>
</evidence>
<reference evidence="16 17" key="1">
    <citation type="submission" date="2008-06" db="EMBL/GenBank/DDBJ databases">
        <title>Complete sequence of Chloroherpeton thalassium ATCC 35110.</title>
        <authorList>
            <consortium name="US DOE Joint Genome Institute"/>
            <person name="Lucas S."/>
            <person name="Copeland A."/>
            <person name="Lapidus A."/>
            <person name="Glavina del Rio T."/>
            <person name="Dalin E."/>
            <person name="Tice H."/>
            <person name="Bruce D."/>
            <person name="Goodwin L."/>
            <person name="Pitluck S."/>
            <person name="Schmutz J."/>
            <person name="Larimer F."/>
            <person name="Land M."/>
            <person name="Hauser L."/>
            <person name="Kyrpides N."/>
            <person name="Mikhailova N."/>
            <person name="Liu Z."/>
            <person name="Li T."/>
            <person name="Zhao F."/>
            <person name="Overmann J."/>
            <person name="Bryant D.A."/>
            <person name="Richardson P."/>
        </authorList>
    </citation>
    <scope>NUCLEOTIDE SEQUENCE [LARGE SCALE GENOMIC DNA]</scope>
    <source>
        <strain evidence="17">ATCC 35110 / GB-78</strain>
    </source>
</reference>
<dbReference type="AlphaFoldDB" id="B3QU83"/>
<evidence type="ECO:0000256" key="11">
    <source>
        <dbReference type="ARBA" id="ARBA00029774"/>
    </source>
</evidence>
<feature type="binding site" evidence="14">
    <location>
        <position position="60"/>
    </location>
    <ligand>
        <name>L-threonine</name>
        <dbReference type="ChEBI" id="CHEBI:57926"/>
    </ligand>
</feature>
<dbReference type="GO" id="GO:0000049">
    <property type="term" value="F:tRNA binding"/>
    <property type="evidence" value="ECO:0007669"/>
    <property type="project" value="TreeGrafter"/>
</dbReference>
<feature type="binding site" evidence="14">
    <location>
        <position position="114"/>
    </location>
    <ligand>
        <name>L-threonine</name>
        <dbReference type="ChEBI" id="CHEBI:57926"/>
    </ligand>
</feature>
<feature type="binding site" evidence="14">
    <location>
        <position position="51"/>
    </location>
    <ligand>
        <name>ATP</name>
        <dbReference type="ChEBI" id="CHEBI:30616"/>
    </ligand>
</feature>
<comment type="subcellular location">
    <subcellularLocation>
        <location evidence="1 13">Cytoplasm</location>
    </subcellularLocation>
</comment>
<dbReference type="Proteomes" id="UP000001208">
    <property type="component" value="Chromosome"/>
</dbReference>
<dbReference type="RefSeq" id="WP_012500416.1">
    <property type="nucleotide sequence ID" value="NC_011026.1"/>
</dbReference>
<dbReference type="EMBL" id="CP001100">
    <property type="protein sequence ID" value="ACF14332.1"/>
    <property type="molecule type" value="Genomic_DNA"/>
</dbReference>
<proteinExistence type="inferred from homology"/>
<dbReference type="PROSITE" id="PS51163">
    <property type="entry name" value="YRDC"/>
    <property type="match status" value="1"/>
</dbReference>
<dbReference type="InterPro" id="IPR038385">
    <property type="entry name" value="Sua5/YwlC_C"/>
</dbReference>
<comment type="similarity">
    <text evidence="2 13">Belongs to the SUA5 family.</text>
</comment>
<feature type="binding site" evidence="14">
    <location>
        <position position="28"/>
    </location>
    <ligand>
        <name>L-threonine</name>
        <dbReference type="ChEBI" id="CHEBI:57926"/>
    </ligand>
</feature>
<dbReference type="GO" id="GO:0005524">
    <property type="term" value="F:ATP binding"/>
    <property type="evidence" value="ECO:0007669"/>
    <property type="project" value="UniProtKB-UniRule"/>
</dbReference>
<feature type="binding site" evidence="14">
    <location>
        <position position="136"/>
    </location>
    <ligand>
        <name>ATP</name>
        <dbReference type="ChEBI" id="CHEBI:30616"/>
    </ligand>
</feature>
<feature type="domain" description="YrdC-like" evidence="15">
    <location>
        <begin position="6"/>
        <end position="192"/>
    </location>
</feature>
<feature type="binding site" evidence="14">
    <location>
        <position position="55"/>
    </location>
    <ligand>
        <name>ATP</name>
        <dbReference type="ChEBI" id="CHEBI:30616"/>
    </ligand>
</feature>
<evidence type="ECO:0000256" key="5">
    <source>
        <dbReference type="ARBA" id="ARBA00022490"/>
    </source>
</evidence>
<dbReference type="GO" id="GO:0005737">
    <property type="term" value="C:cytoplasm"/>
    <property type="evidence" value="ECO:0007669"/>
    <property type="project" value="UniProtKB-SubCell"/>
</dbReference>
<dbReference type="Pfam" id="PF01300">
    <property type="entry name" value="Sua5_yciO_yrdC"/>
    <property type="match status" value="1"/>
</dbReference>
<keyword evidence="17" id="KW-1185">Reference proteome</keyword>
<keyword evidence="9 13" id="KW-0547">Nucleotide-binding</keyword>
<evidence type="ECO:0000256" key="4">
    <source>
        <dbReference type="ARBA" id="ARBA00015492"/>
    </source>
</evidence>
<dbReference type="InterPro" id="IPR017945">
    <property type="entry name" value="DHBP_synth_RibB-like_a/b_dom"/>
</dbReference>
<dbReference type="InterPro" id="IPR005145">
    <property type="entry name" value="Sua5_C"/>
</dbReference>
<dbReference type="Gene3D" id="3.40.50.11030">
    <property type="entry name" value="Threonylcarbamoyl-AMP synthase, C-terminal domain"/>
    <property type="match status" value="1"/>
</dbReference>
<dbReference type="NCBIfam" id="TIGR00057">
    <property type="entry name" value="L-threonylcarbamoyladenylate synthase"/>
    <property type="match status" value="1"/>
</dbReference>
<comment type="function">
    <text evidence="13">Required for the formation of a threonylcarbamoyl group on adenosine at position 37 (t(6)A37) in tRNAs that read codons beginning with adenine.</text>
</comment>
<evidence type="ECO:0000256" key="13">
    <source>
        <dbReference type="PIRNR" id="PIRNR004930"/>
    </source>
</evidence>
<feature type="binding site" evidence="14">
    <location>
        <position position="188"/>
    </location>
    <ligand>
        <name>ATP</name>
        <dbReference type="ChEBI" id="CHEBI:30616"/>
    </ligand>
</feature>
<organism evidence="16 17">
    <name type="scientific">Chloroherpeton thalassium (strain ATCC 35110 / GB-78)</name>
    <dbReference type="NCBI Taxonomy" id="517418"/>
    <lineage>
        <taxon>Bacteria</taxon>
        <taxon>Pseudomonadati</taxon>
        <taxon>Chlorobiota</taxon>
        <taxon>Chlorobiia</taxon>
        <taxon>Chlorobiales</taxon>
        <taxon>Chloroherpetonaceae</taxon>
        <taxon>Chloroherpeton</taxon>
    </lineage>
</organism>
<dbReference type="SUPFAM" id="SSF55821">
    <property type="entry name" value="YrdC/RibB"/>
    <property type="match status" value="1"/>
</dbReference>
<name>B3QU83_CHLT3</name>
<dbReference type="Pfam" id="PF03481">
    <property type="entry name" value="Sua5_C"/>
    <property type="match status" value="1"/>
</dbReference>
<dbReference type="eggNOG" id="COG0009">
    <property type="taxonomic scope" value="Bacteria"/>
</dbReference>
<feature type="binding site" evidence="14">
    <location>
        <position position="110"/>
    </location>
    <ligand>
        <name>ATP</name>
        <dbReference type="ChEBI" id="CHEBI:30616"/>
    </ligand>
</feature>
<evidence type="ECO:0000256" key="7">
    <source>
        <dbReference type="ARBA" id="ARBA00022694"/>
    </source>
</evidence>
<evidence type="ECO:0000256" key="2">
    <source>
        <dbReference type="ARBA" id="ARBA00007663"/>
    </source>
</evidence>
<dbReference type="Gene3D" id="3.90.870.10">
    <property type="entry name" value="DHBP synthase"/>
    <property type="match status" value="1"/>
</dbReference>
<evidence type="ECO:0000256" key="3">
    <source>
        <dbReference type="ARBA" id="ARBA00012584"/>
    </source>
</evidence>
<feature type="binding site" evidence="14">
    <location>
        <position position="225"/>
    </location>
    <ligand>
        <name>ATP</name>
        <dbReference type="ChEBI" id="CHEBI:30616"/>
    </ligand>
</feature>
<dbReference type="GO" id="GO:0008033">
    <property type="term" value="P:tRNA processing"/>
    <property type="evidence" value="ECO:0007669"/>
    <property type="project" value="UniProtKB-KW"/>
</dbReference>
<keyword evidence="10 13" id="KW-0067">ATP-binding</keyword>
<keyword evidence="5 13" id="KW-0963">Cytoplasm</keyword>
<dbReference type="GO" id="GO:0006450">
    <property type="term" value="P:regulation of translational fidelity"/>
    <property type="evidence" value="ECO:0007669"/>
    <property type="project" value="TreeGrafter"/>
</dbReference>
<keyword evidence="6 13" id="KW-0808">Transferase</keyword>
<feature type="binding site" evidence="14">
    <location>
        <position position="174"/>
    </location>
    <ligand>
        <name>L-threonine</name>
        <dbReference type="ChEBI" id="CHEBI:57926"/>
    </ligand>
</feature>
<dbReference type="InterPro" id="IPR050156">
    <property type="entry name" value="TC-AMP_synthase_SUA5"/>
</dbReference>
<evidence type="ECO:0000259" key="15">
    <source>
        <dbReference type="PROSITE" id="PS51163"/>
    </source>
</evidence>
<evidence type="ECO:0000256" key="1">
    <source>
        <dbReference type="ARBA" id="ARBA00004496"/>
    </source>
</evidence>
<dbReference type="OrthoDB" id="9814580at2"/>
<dbReference type="PANTHER" id="PTHR17490">
    <property type="entry name" value="SUA5"/>
    <property type="match status" value="1"/>
</dbReference>
<evidence type="ECO:0000256" key="14">
    <source>
        <dbReference type="PIRSR" id="PIRSR004930-1"/>
    </source>
</evidence>
<keyword evidence="8 13" id="KW-0548">Nucleotidyltransferase</keyword>
<accession>B3QU83</accession>
<dbReference type="PANTHER" id="PTHR17490:SF16">
    <property type="entry name" value="THREONYLCARBAMOYL-AMP SYNTHASE"/>
    <property type="match status" value="1"/>
</dbReference>
<evidence type="ECO:0000313" key="16">
    <source>
        <dbReference type="EMBL" id="ACF14332.1"/>
    </source>
</evidence>
<dbReference type="FunFam" id="3.90.870.10:FF:000009">
    <property type="entry name" value="Threonylcarbamoyl-AMP synthase, putative"/>
    <property type="match status" value="1"/>
</dbReference>
<evidence type="ECO:0000256" key="9">
    <source>
        <dbReference type="ARBA" id="ARBA00022741"/>
    </source>
</evidence>
<evidence type="ECO:0000256" key="10">
    <source>
        <dbReference type="ARBA" id="ARBA00022840"/>
    </source>
</evidence>
<evidence type="ECO:0000313" key="17">
    <source>
        <dbReference type="Proteomes" id="UP000001208"/>
    </source>
</evidence>
<dbReference type="GO" id="GO:0003725">
    <property type="term" value="F:double-stranded RNA binding"/>
    <property type="evidence" value="ECO:0007669"/>
    <property type="project" value="UniProtKB-UniRule"/>
</dbReference>
<dbReference type="PIRSF" id="PIRSF004930">
    <property type="entry name" value="Tln_factor_SUA5"/>
    <property type="match status" value="1"/>
</dbReference>